<evidence type="ECO:0000256" key="6">
    <source>
        <dbReference type="ARBA" id="ARBA00022989"/>
    </source>
</evidence>
<feature type="transmembrane region" description="Helical" evidence="9">
    <location>
        <begin position="186"/>
        <end position="204"/>
    </location>
</feature>
<sequence length="378" mass="38438">MTQTATEGAVSAPAGAWGKRAGLLVGALVLVALVALFAGARYGFLLLIGLGFGIVLEGMRFGFAGPWRAMILRREPSGVIAQLLSIALVSAVAIPLLASHPGELVGAQAPVGFAMIGGAFIFGACMQIVLGCGSGTLVNAGSGNPVSLLALPFFALGSFAGAWNLIWWTDLGALPILTLQGTSGLAVTLVLLALAAGLFLWRAAPGTVKLSRRHAIAALLLAALAIGNLVVAGQPWGVVYGLGLWAAKGYAALGGDFAGSAFWSAPGSMERVQASLLTDYTSLTDIGIIAGAFGVAAWRRGALSAALPGYPARAWIATVVAGFLLGYSSRLAFGCNVGAFFSGISTGSLHGWVWFVAAFAGAFLGIRLRPVLGLEARA</sequence>
<dbReference type="OrthoDB" id="9794165at2"/>
<name>A0A1G7AE07_9RHOB</name>
<evidence type="ECO:0000313" key="10">
    <source>
        <dbReference type="EMBL" id="SDE13042.1"/>
    </source>
</evidence>
<dbReference type="PANTHER" id="PTHR30574">
    <property type="entry name" value="INNER MEMBRANE PROTEIN YEDE"/>
    <property type="match status" value="1"/>
</dbReference>
<keyword evidence="6 9" id="KW-1133">Transmembrane helix</keyword>
<evidence type="ECO:0000256" key="9">
    <source>
        <dbReference type="SAM" id="Phobius"/>
    </source>
</evidence>
<evidence type="ECO:0000256" key="7">
    <source>
        <dbReference type="ARBA" id="ARBA00023136"/>
    </source>
</evidence>
<proteinExistence type="inferred from homology"/>
<comment type="similarity">
    <text evidence="8">Belongs to the TsuA/YedE (TC 9.B.102) family.</text>
</comment>
<accession>A0A1G7AE07</accession>
<dbReference type="AlphaFoldDB" id="A0A1G7AE07"/>
<evidence type="ECO:0000256" key="1">
    <source>
        <dbReference type="ARBA" id="ARBA00004429"/>
    </source>
</evidence>
<feature type="transmembrane region" description="Helical" evidence="9">
    <location>
        <begin position="110"/>
        <end position="134"/>
    </location>
</feature>
<comment type="subcellular location">
    <subcellularLocation>
        <location evidence="1">Cell inner membrane</location>
        <topology evidence="1">Multi-pass membrane protein</topology>
    </subcellularLocation>
</comment>
<feature type="transmembrane region" description="Helical" evidence="9">
    <location>
        <begin position="280"/>
        <end position="298"/>
    </location>
</feature>
<keyword evidence="3" id="KW-1003">Cell membrane</keyword>
<dbReference type="PANTHER" id="PTHR30574:SF1">
    <property type="entry name" value="SULPHUR TRANSPORT DOMAIN-CONTAINING PROTEIN"/>
    <property type="match status" value="1"/>
</dbReference>
<feature type="transmembrane region" description="Helical" evidence="9">
    <location>
        <begin position="146"/>
        <end position="166"/>
    </location>
</feature>
<evidence type="ECO:0000256" key="3">
    <source>
        <dbReference type="ARBA" id="ARBA00022475"/>
    </source>
</evidence>
<dbReference type="Pfam" id="PF04143">
    <property type="entry name" value="Sulf_transp"/>
    <property type="match status" value="1"/>
</dbReference>
<evidence type="ECO:0000256" key="5">
    <source>
        <dbReference type="ARBA" id="ARBA00022692"/>
    </source>
</evidence>
<dbReference type="Proteomes" id="UP000198994">
    <property type="component" value="Unassembled WGS sequence"/>
</dbReference>
<keyword evidence="11" id="KW-1185">Reference proteome</keyword>
<feature type="transmembrane region" description="Helical" evidence="9">
    <location>
        <begin position="79"/>
        <end position="98"/>
    </location>
</feature>
<keyword evidence="2" id="KW-0813">Transport</keyword>
<feature type="transmembrane region" description="Helical" evidence="9">
    <location>
        <begin position="216"/>
        <end position="236"/>
    </location>
</feature>
<evidence type="ECO:0000313" key="11">
    <source>
        <dbReference type="Proteomes" id="UP000198994"/>
    </source>
</evidence>
<evidence type="ECO:0000256" key="4">
    <source>
        <dbReference type="ARBA" id="ARBA00022519"/>
    </source>
</evidence>
<evidence type="ECO:0000256" key="2">
    <source>
        <dbReference type="ARBA" id="ARBA00022448"/>
    </source>
</evidence>
<feature type="transmembrane region" description="Helical" evidence="9">
    <location>
        <begin position="44"/>
        <end position="67"/>
    </location>
</feature>
<dbReference type="STRING" id="282683.SAMN04488105_10190"/>
<keyword evidence="4" id="KW-0997">Cell inner membrane</keyword>
<keyword evidence="5 9" id="KW-0812">Transmembrane</keyword>
<feature type="transmembrane region" description="Helical" evidence="9">
    <location>
        <begin position="349"/>
        <end position="368"/>
    </location>
</feature>
<feature type="transmembrane region" description="Helical" evidence="9">
    <location>
        <begin position="21"/>
        <end position="38"/>
    </location>
</feature>
<keyword evidence="7 9" id="KW-0472">Membrane</keyword>
<reference evidence="11" key="1">
    <citation type="submission" date="2016-10" db="EMBL/GenBank/DDBJ databases">
        <authorList>
            <person name="Varghese N."/>
            <person name="Submissions S."/>
        </authorList>
    </citation>
    <scope>NUCLEOTIDE SEQUENCE [LARGE SCALE GENOMIC DNA]</scope>
    <source>
        <strain evidence="11">DSM 10146</strain>
    </source>
</reference>
<dbReference type="GO" id="GO:0005886">
    <property type="term" value="C:plasma membrane"/>
    <property type="evidence" value="ECO:0007669"/>
    <property type="project" value="UniProtKB-SubCell"/>
</dbReference>
<organism evidence="10 11">
    <name type="scientific">Salipiger thiooxidans</name>
    <dbReference type="NCBI Taxonomy" id="282683"/>
    <lineage>
        <taxon>Bacteria</taxon>
        <taxon>Pseudomonadati</taxon>
        <taxon>Pseudomonadota</taxon>
        <taxon>Alphaproteobacteria</taxon>
        <taxon>Rhodobacterales</taxon>
        <taxon>Roseobacteraceae</taxon>
        <taxon>Salipiger</taxon>
    </lineage>
</organism>
<evidence type="ECO:0000256" key="8">
    <source>
        <dbReference type="ARBA" id="ARBA00035655"/>
    </source>
</evidence>
<dbReference type="RefSeq" id="WP_089954119.1">
    <property type="nucleotide sequence ID" value="NZ_FNAV01000001.1"/>
</dbReference>
<dbReference type="EMBL" id="FNAV01000001">
    <property type="protein sequence ID" value="SDE13042.1"/>
    <property type="molecule type" value="Genomic_DNA"/>
</dbReference>
<protein>
    <submittedName>
        <fullName evidence="10">Uncharacterized protein</fullName>
    </submittedName>
</protein>
<gene>
    <name evidence="10" type="ORF">SAMN04488105_10190</name>
</gene>
<dbReference type="InterPro" id="IPR007272">
    <property type="entry name" value="Sulf_transp_TsuA/YedE"/>
</dbReference>